<dbReference type="Proteomes" id="UP001292094">
    <property type="component" value="Unassembled WGS sequence"/>
</dbReference>
<gene>
    <name evidence="3" type="ORF">Pmani_020381</name>
</gene>
<dbReference type="EMBL" id="JAWZYT010001959">
    <property type="protein sequence ID" value="KAK4307887.1"/>
    <property type="molecule type" value="Genomic_DNA"/>
</dbReference>
<feature type="compositionally biased region" description="Polar residues" evidence="1">
    <location>
        <begin position="154"/>
        <end position="173"/>
    </location>
</feature>
<reference evidence="3" key="1">
    <citation type="submission" date="2023-11" db="EMBL/GenBank/DDBJ databases">
        <title>Genome assemblies of two species of porcelain crab, Petrolisthes cinctipes and Petrolisthes manimaculis (Anomura: Porcellanidae).</title>
        <authorList>
            <person name="Angst P."/>
        </authorList>
    </citation>
    <scope>NUCLEOTIDE SEQUENCE</scope>
    <source>
        <strain evidence="3">PB745_02</strain>
        <tissue evidence="3">Gill</tissue>
    </source>
</reference>
<accession>A0AAE1PIT8</accession>
<feature type="compositionally biased region" description="Pro residues" evidence="1">
    <location>
        <begin position="140"/>
        <end position="150"/>
    </location>
</feature>
<proteinExistence type="predicted"/>
<evidence type="ECO:0000256" key="1">
    <source>
        <dbReference type="SAM" id="MobiDB-lite"/>
    </source>
</evidence>
<feature type="signal peptide" evidence="2">
    <location>
        <begin position="1"/>
        <end position="21"/>
    </location>
</feature>
<feature type="chain" id="PRO_5042272311" evidence="2">
    <location>
        <begin position="22"/>
        <end position="179"/>
    </location>
</feature>
<keyword evidence="4" id="KW-1185">Reference proteome</keyword>
<evidence type="ECO:0000313" key="3">
    <source>
        <dbReference type="EMBL" id="KAK4307887.1"/>
    </source>
</evidence>
<organism evidence="3 4">
    <name type="scientific">Petrolisthes manimaculis</name>
    <dbReference type="NCBI Taxonomy" id="1843537"/>
    <lineage>
        <taxon>Eukaryota</taxon>
        <taxon>Metazoa</taxon>
        <taxon>Ecdysozoa</taxon>
        <taxon>Arthropoda</taxon>
        <taxon>Crustacea</taxon>
        <taxon>Multicrustacea</taxon>
        <taxon>Malacostraca</taxon>
        <taxon>Eumalacostraca</taxon>
        <taxon>Eucarida</taxon>
        <taxon>Decapoda</taxon>
        <taxon>Pleocyemata</taxon>
        <taxon>Anomura</taxon>
        <taxon>Galatheoidea</taxon>
        <taxon>Porcellanidae</taxon>
        <taxon>Petrolisthes</taxon>
    </lineage>
</organism>
<dbReference type="AlphaFoldDB" id="A0AAE1PIT8"/>
<name>A0AAE1PIT8_9EUCA</name>
<keyword evidence="2" id="KW-0732">Signal</keyword>
<feature type="region of interest" description="Disordered" evidence="1">
    <location>
        <begin position="99"/>
        <end position="179"/>
    </location>
</feature>
<protein>
    <submittedName>
        <fullName evidence="3">Uncharacterized protein</fullName>
    </submittedName>
</protein>
<comment type="caution">
    <text evidence="3">The sequence shown here is derived from an EMBL/GenBank/DDBJ whole genome shotgun (WGS) entry which is preliminary data.</text>
</comment>
<evidence type="ECO:0000313" key="4">
    <source>
        <dbReference type="Proteomes" id="UP001292094"/>
    </source>
</evidence>
<sequence>MALLSCHLTIVLLCLWVAVETAPADARIQVDNPPPPNSSSISFLSSSARTSPFFRTFLKSEFDNLAVNYLRLRVGVNGSEAVISSNCSHSAAARHTYPAASSPSEAFDVEGWSTRGQQPPLGRATQHEGQKDSITTTYTPPQPPPPPPRPWLVHNNTRANNGTHTNPTHTSTLPSPPRH</sequence>
<evidence type="ECO:0000256" key="2">
    <source>
        <dbReference type="SAM" id="SignalP"/>
    </source>
</evidence>